<reference evidence="2 3" key="1">
    <citation type="submission" date="2016-10" db="EMBL/GenBank/DDBJ databases">
        <authorList>
            <person name="de Groot N.N."/>
        </authorList>
    </citation>
    <scope>NUCLEOTIDE SEQUENCE [LARGE SCALE GENOMIC DNA]</scope>
    <source>
        <strain evidence="2 3">Nm1</strain>
    </source>
</reference>
<feature type="coiled-coil region" evidence="1">
    <location>
        <begin position="37"/>
        <end position="74"/>
    </location>
</feature>
<sequence>MNYQAIGEYHAYRIQARDAAGRRFALLRNLATQVHNLAENQADMAALRATLEQVELAEREMHAAIKRANEAAALCAEQAISAKQISFDV</sequence>
<evidence type="ECO:0000256" key="1">
    <source>
        <dbReference type="SAM" id="Coils"/>
    </source>
</evidence>
<gene>
    <name evidence="2" type="ORF">SAMN05421881_101163</name>
</gene>
<keyword evidence="1" id="KW-0175">Coiled coil</keyword>
<dbReference type="EMBL" id="FNOY01000011">
    <property type="protein sequence ID" value="SDX89126.1"/>
    <property type="molecule type" value="Genomic_DNA"/>
</dbReference>
<name>A0A1H3FDS7_9PROT</name>
<keyword evidence="3" id="KW-1185">Reference proteome</keyword>
<dbReference type="RefSeq" id="WP_090412509.1">
    <property type="nucleotide sequence ID" value="NZ_FNOY01000011.1"/>
</dbReference>
<dbReference type="STRING" id="44576.SAMN05421881_101163"/>
<dbReference type="AlphaFoldDB" id="A0A1H3FDS7"/>
<dbReference type="Proteomes" id="UP000198640">
    <property type="component" value="Unassembled WGS sequence"/>
</dbReference>
<proteinExistence type="predicted"/>
<dbReference type="OrthoDB" id="8549966at2"/>
<evidence type="ECO:0000313" key="3">
    <source>
        <dbReference type="Proteomes" id="UP000198640"/>
    </source>
</evidence>
<protein>
    <submittedName>
        <fullName evidence="2">Uncharacterized protein</fullName>
    </submittedName>
</protein>
<organism evidence="2 3">
    <name type="scientific">Nitrosomonas halophila</name>
    <dbReference type="NCBI Taxonomy" id="44576"/>
    <lineage>
        <taxon>Bacteria</taxon>
        <taxon>Pseudomonadati</taxon>
        <taxon>Pseudomonadota</taxon>
        <taxon>Betaproteobacteria</taxon>
        <taxon>Nitrosomonadales</taxon>
        <taxon>Nitrosomonadaceae</taxon>
        <taxon>Nitrosomonas</taxon>
    </lineage>
</organism>
<accession>A0A1H3FDS7</accession>
<evidence type="ECO:0000313" key="2">
    <source>
        <dbReference type="EMBL" id="SDX89126.1"/>
    </source>
</evidence>